<name>A0A517ZV74_9PLAN</name>
<organism evidence="1 2">
    <name type="scientific">Symmachiella dynata</name>
    <dbReference type="NCBI Taxonomy" id="2527995"/>
    <lineage>
        <taxon>Bacteria</taxon>
        <taxon>Pseudomonadati</taxon>
        <taxon>Planctomycetota</taxon>
        <taxon>Planctomycetia</taxon>
        <taxon>Planctomycetales</taxon>
        <taxon>Planctomycetaceae</taxon>
        <taxon>Symmachiella</taxon>
    </lineage>
</organism>
<dbReference type="EMBL" id="CP036276">
    <property type="protein sequence ID" value="QDU46387.1"/>
    <property type="molecule type" value="Genomic_DNA"/>
</dbReference>
<dbReference type="AlphaFoldDB" id="A0A517ZV74"/>
<dbReference type="Proteomes" id="UP000319383">
    <property type="component" value="Chromosome"/>
</dbReference>
<dbReference type="KEGG" id="sdyn:Mal52_49070"/>
<evidence type="ECO:0000313" key="1">
    <source>
        <dbReference type="EMBL" id="QDU46387.1"/>
    </source>
</evidence>
<sequence>MKGRDVEWRTPERIDPAHRPPIRKGLHLNAIVPNFFTQSNFFHAVWRLPEIDRTFSMVVEPLRADIQRPDFVIQRPRVSSRNPQFVLKHVGGMFVPCFPNHF</sequence>
<evidence type="ECO:0000313" key="2">
    <source>
        <dbReference type="Proteomes" id="UP000319383"/>
    </source>
</evidence>
<keyword evidence="2" id="KW-1185">Reference proteome</keyword>
<accession>A0A517ZV74</accession>
<gene>
    <name evidence="1" type="ORF">Mal52_49070</name>
</gene>
<proteinExistence type="predicted"/>
<protein>
    <submittedName>
        <fullName evidence="1">Uncharacterized protein</fullName>
    </submittedName>
</protein>
<reference evidence="1 2" key="1">
    <citation type="submission" date="2019-02" db="EMBL/GenBank/DDBJ databases">
        <title>Deep-cultivation of Planctomycetes and their phenomic and genomic characterization uncovers novel biology.</title>
        <authorList>
            <person name="Wiegand S."/>
            <person name="Jogler M."/>
            <person name="Boedeker C."/>
            <person name="Pinto D."/>
            <person name="Vollmers J."/>
            <person name="Rivas-Marin E."/>
            <person name="Kohn T."/>
            <person name="Peeters S.H."/>
            <person name="Heuer A."/>
            <person name="Rast P."/>
            <person name="Oberbeckmann S."/>
            <person name="Bunk B."/>
            <person name="Jeske O."/>
            <person name="Meyerdierks A."/>
            <person name="Storesund J.E."/>
            <person name="Kallscheuer N."/>
            <person name="Luecker S."/>
            <person name="Lage O.M."/>
            <person name="Pohl T."/>
            <person name="Merkel B.J."/>
            <person name="Hornburger P."/>
            <person name="Mueller R.-W."/>
            <person name="Bruemmer F."/>
            <person name="Labrenz M."/>
            <person name="Spormann A.M."/>
            <person name="Op den Camp H."/>
            <person name="Overmann J."/>
            <person name="Amann R."/>
            <person name="Jetten M.S.M."/>
            <person name="Mascher T."/>
            <person name="Medema M.H."/>
            <person name="Devos D.P."/>
            <person name="Kaster A.-K."/>
            <person name="Ovreas L."/>
            <person name="Rohde M."/>
            <person name="Galperin M.Y."/>
            <person name="Jogler C."/>
        </authorList>
    </citation>
    <scope>NUCLEOTIDE SEQUENCE [LARGE SCALE GENOMIC DNA]</scope>
    <source>
        <strain evidence="1 2">Mal52</strain>
    </source>
</reference>